<proteinExistence type="predicted"/>
<reference evidence="1 2" key="1">
    <citation type="submission" date="2016-01" db="EMBL/GenBank/DDBJ databases">
        <title>Genome Sequences of Twelve Sporeforming Bacillus Species Isolated from Foods.</title>
        <authorList>
            <person name="Berendsen E.M."/>
            <person name="Wells-Bennik M.H."/>
            <person name="Krawcyk A.O."/>
            <person name="De Jong A."/>
            <person name="Holsappel S."/>
            <person name="Eijlander R.T."/>
            <person name="Kuipers O.P."/>
        </authorList>
    </citation>
    <scope>NUCLEOTIDE SEQUENCE [LARGE SCALE GENOMIC DNA]</scope>
    <source>
        <strain evidence="1 2">B4098</strain>
    </source>
</reference>
<accession>A0A150JQ67</accession>
<dbReference type="AlphaFoldDB" id="A0A150JQ67"/>
<evidence type="ECO:0000313" key="1">
    <source>
        <dbReference type="EMBL" id="KYC59445.1"/>
    </source>
</evidence>
<evidence type="ECO:0000313" key="2">
    <source>
        <dbReference type="Proteomes" id="UP000075288"/>
    </source>
</evidence>
<gene>
    <name evidence="1" type="ORF">B4098_2687</name>
</gene>
<protein>
    <submittedName>
        <fullName evidence="1">Uncharacterized protein</fullName>
    </submittedName>
</protein>
<comment type="caution">
    <text evidence="1">The sequence shown here is derived from an EMBL/GenBank/DDBJ whole genome shotgun (WGS) entry which is preliminary data.</text>
</comment>
<organism evidence="1 2">
    <name type="scientific">Heyndrickxia coagulans</name>
    <name type="common">Weizmannia coagulans</name>
    <dbReference type="NCBI Taxonomy" id="1398"/>
    <lineage>
        <taxon>Bacteria</taxon>
        <taxon>Bacillati</taxon>
        <taxon>Bacillota</taxon>
        <taxon>Bacilli</taxon>
        <taxon>Bacillales</taxon>
        <taxon>Bacillaceae</taxon>
        <taxon>Heyndrickxia</taxon>
    </lineage>
</organism>
<name>A0A150JQ67_HEYCO</name>
<sequence length="42" mass="4654">MTGKSSLIFAMQGENAADWKHFYGEMKRSSPLELPLGPLLAM</sequence>
<dbReference type="EMBL" id="LQYG01000113">
    <property type="protein sequence ID" value="KYC59445.1"/>
    <property type="molecule type" value="Genomic_DNA"/>
</dbReference>
<dbReference type="Proteomes" id="UP000075288">
    <property type="component" value="Unassembled WGS sequence"/>
</dbReference>